<sequence>MQAARVSSRAFKAVAAGSKQSRSLHMTGPATYSNLLTSERPAMNHPQSLAGLRYECQVLKLSTTGTKEELRSRLSAHELTNGARTFSSTAVDNSKRPLVGAPVTGHAFRHFNTSRELKSPNDSSTIDFAFVPDFDPDLGAAPVAIRVPILPTTTTPNPSYAFASPVEVDEEYSARVPRIHTVSSHHVHAPAAMSEVHDNNTIDFQGMAFEAVNKLKRPVEEGASMAKQIWGGLVDDVLGPKGKPA</sequence>
<dbReference type="AlphaFoldDB" id="A0A9P4PBH2"/>
<dbReference type="OrthoDB" id="3993201at2759"/>
<proteinExistence type="predicted"/>
<gene>
    <name evidence="1" type="ORF">P171DRAFT_434547</name>
</gene>
<protein>
    <recommendedName>
        <fullName evidence="3">SAP domain-containing protein</fullName>
    </recommendedName>
</protein>
<evidence type="ECO:0008006" key="3">
    <source>
        <dbReference type="Google" id="ProtNLM"/>
    </source>
</evidence>
<dbReference type="EMBL" id="MU001505">
    <property type="protein sequence ID" value="KAF2441954.1"/>
    <property type="molecule type" value="Genomic_DNA"/>
</dbReference>
<name>A0A9P4PBH2_9PLEO</name>
<dbReference type="Proteomes" id="UP000799764">
    <property type="component" value="Unassembled WGS sequence"/>
</dbReference>
<comment type="caution">
    <text evidence="1">The sequence shown here is derived from an EMBL/GenBank/DDBJ whole genome shotgun (WGS) entry which is preliminary data.</text>
</comment>
<accession>A0A9P4PBH2</accession>
<evidence type="ECO:0000313" key="2">
    <source>
        <dbReference type="Proteomes" id="UP000799764"/>
    </source>
</evidence>
<reference evidence="1" key="1">
    <citation type="journal article" date="2020" name="Stud. Mycol.">
        <title>101 Dothideomycetes genomes: a test case for predicting lifestyles and emergence of pathogens.</title>
        <authorList>
            <person name="Haridas S."/>
            <person name="Albert R."/>
            <person name="Binder M."/>
            <person name="Bloem J."/>
            <person name="Labutti K."/>
            <person name="Salamov A."/>
            <person name="Andreopoulos B."/>
            <person name="Baker S."/>
            <person name="Barry K."/>
            <person name="Bills G."/>
            <person name="Bluhm B."/>
            <person name="Cannon C."/>
            <person name="Castanera R."/>
            <person name="Culley D."/>
            <person name="Daum C."/>
            <person name="Ezra D."/>
            <person name="Gonzalez J."/>
            <person name="Henrissat B."/>
            <person name="Kuo A."/>
            <person name="Liang C."/>
            <person name="Lipzen A."/>
            <person name="Lutzoni F."/>
            <person name="Magnuson J."/>
            <person name="Mondo S."/>
            <person name="Nolan M."/>
            <person name="Ohm R."/>
            <person name="Pangilinan J."/>
            <person name="Park H.-J."/>
            <person name="Ramirez L."/>
            <person name="Alfaro M."/>
            <person name="Sun H."/>
            <person name="Tritt A."/>
            <person name="Yoshinaga Y."/>
            <person name="Zwiers L.-H."/>
            <person name="Turgeon B."/>
            <person name="Goodwin S."/>
            <person name="Spatafora J."/>
            <person name="Crous P."/>
            <person name="Grigoriev I."/>
        </authorList>
    </citation>
    <scope>NUCLEOTIDE SEQUENCE</scope>
    <source>
        <strain evidence="1">CBS 690.94</strain>
    </source>
</reference>
<evidence type="ECO:0000313" key="1">
    <source>
        <dbReference type="EMBL" id="KAF2441954.1"/>
    </source>
</evidence>
<organism evidence="1 2">
    <name type="scientific">Karstenula rhodostoma CBS 690.94</name>
    <dbReference type="NCBI Taxonomy" id="1392251"/>
    <lineage>
        <taxon>Eukaryota</taxon>
        <taxon>Fungi</taxon>
        <taxon>Dikarya</taxon>
        <taxon>Ascomycota</taxon>
        <taxon>Pezizomycotina</taxon>
        <taxon>Dothideomycetes</taxon>
        <taxon>Pleosporomycetidae</taxon>
        <taxon>Pleosporales</taxon>
        <taxon>Massarineae</taxon>
        <taxon>Didymosphaeriaceae</taxon>
        <taxon>Karstenula</taxon>
    </lineage>
</organism>
<keyword evidence="2" id="KW-1185">Reference proteome</keyword>